<protein>
    <submittedName>
        <fullName evidence="1">Uncharacterized protein</fullName>
    </submittedName>
</protein>
<keyword evidence="2" id="KW-1185">Reference proteome</keyword>
<dbReference type="EMBL" id="CP062229">
    <property type="protein sequence ID" value="UVC17850.1"/>
    <property type="molecule type" value="Genomic_DNA"/>
</dbReference>
<dbReference type="RefSeq" id="WP_258122731.1">
    <property type="nucleotide sequence ID" value="NZ_CP062229.1"/>
</dbReference>
<proteinExistence type="predicted"/>
<gene>
    <name evidence="1" type="ORF">IHQ72_12565</name>
</gene>
<name>A0ABY5R2Z6_9HYPH</name>
<organism evidence="1 2">
    <name type="scientific">Mesorhizobium onobrychidis</name>
    <dbReference type="NCBI Taxonomy" id="2775404"/>
    <lineage>
        <taxon>Bacteria</taxon>
        <taxon>Pseudomonadati</taxon>
        <taxon>Pseudomonadota</taxon>
        <taxon>Alphaproteobacteria</taxon>
        <taxon>Hyphomicrobiales</taxon>
        <taxon>Phyllobacteriaceae</taxon>
        <taxon>Mesorhizobium</taxon>
    </lineage>
</organism>
<evidence type="ECO:0000313" key="2">
    <source>
        <dbReference type="Proteomes" id="UP001058098"/>
    </source>
</evidence>
<dbReference type="Proteomes" id="UP001058098">
    <property type="component" value="Chromosome"/>
</dbReference>
<evidence type="ECO:0000313" key="1">
    <source>
        <dbReference type="EMBL" id="UVC17850.1"/>
    </source>
</evidence>
<sequence>MPDITAASSQREKLAFAQPPACRLEHFSAKRRRLASDKMPQAKTWSAVLIPSERKALQ</sequence>
<accession>A0ABY5R2Z6</accession>
<reference evidence="1" key="1">
    <citation type="submission" date="2020-09" db="EMBL/GenBank/DDBJ databases">
        <title>Rhizobia associated with sainfoin plants.</title>
        <authorList>
            <person name="Asharfi S."/>
            <person name="Kuzmanovic N."/>
            <person name="Bunk B."/>
            <person name="Sproeer C."/>
            <person name="Becker M."/>
            <person name="Thuenen T."/>
        </authorList>
    </citation>
    <scope>NUCLEOTIDE SEQUENCE</scope>
    <source>
        <strain evidence="1">OM4</strain>
    </source>
</reference>